<evidence type="ECO:0000256" key="7">
    <source>
        <dbReference type="ARBA" id="ARBA00023242"/>
    </source>
</evidence>
<dbReference type="SMART" id="SM00297">
    <property type="entry name" value="BROMO"/>
    <property type="match status" value="1"/>
</dbReference>
<dbReference type="SUPFAM" id="SSF47370">
    <property type="entry name" value="Bromodomain"/>
    <property type="match status" value="1"/>
</dbReference>
<protein>
    <recommendedName>
        <fullName evidence="11">Bromo domain-containing protein</fullName>
    </recommendedName>
</protein>
<feature type="compositionally biased region" description="Basic and acidic residues" evidence="10">
    <location>
        <begin position="276"/>
        <end position="299"/>
    </location>
</feature>
<feature type="compositionally biased region" description="Polar residues" evidence="10">
    <location>
        <begin position="300"/>
        <end position="309"/>
    </location>
</feature>
<dbReference type="OrthoDB" id="1742084at2759"/>
<evidence type="ECO:0000256" key="5">
    <source>
        <dbReference type="ARBA" id="ARBA00023117"/>
    </source>
</evidence>
<dbReference type="InterPro" id="IPR001487">
    <property type="entry name" value="Bromodomain"/>
</dbReference>
<dbReference type="AlphaFoldDB" id="A0A0J9XCN5"/>
<evidence type="ECO:0000256" key="1">
    <source>
        <dbReference type="ARBA" id="ARBA00004123"/>
    </source>
</evidence>
<feature type="region of interest" description="Disordered" evidence="10">
    <location>
        <begin position="268"/>
        <end position="309"/>
    </location>
</feature>
<dbReference type="Proteomes" id="UP000242525">
    <property type="component" value="Unassembled WGS sequence"/>
</dbReference>
<dbReference type="PROSITE" id="PS50014">
    <property type="entry name" value="BROMODOMAIN_2"/>
    <property type="match status" value="1"/>
</dbReference>
<comment type="subcellular location">
    <subcellularLocation>
        <location evidence="1">Nucleus</location>
    </subcellularLocation>
</comment>
<dbReference type="GO" id="GO:0016586">
    <property type="term" value="C:RSC-type complex"/>
    <property type="evidence" value="ECO:0007669"/>
    <property type="project" value="InterPro"/>
</dbReference>
<name>A0A0J9XCN5_GEOCN</name>
<keyword evidence="5 8" id="KW-0103">Bromodomain</keyword>
<dbReference type="CDD" id="cd04369">
    <property type="entry name" value="Bromodomain"/>
    <property type="match status" value="1"/>
</dbReference>
<evidence type="ECO:0000256" key="8">
    <source>
        <dbReference type="PROSITE-ProRule" id="PRU00035"/>
    </source>
</evidence>
<keyword evidence="7" id="KW-0539">Nucleus</keyword>
<evidence type="ECO:0000313" key="12">
    <source>
        <dbReference type="EMBL" id="CDO55104.1"/>
    </source>
</evidence>
<keyword evidence="6" id="KW-0804">Transcription</keyword>
<comment type="caution">
    <text evidence="12">The sequence shown here is derived from an EMBL/GenBank/DDBJ whole genome shotgun (WGS) entry which is preliminary data.</text>
</comment>
<keyword evidence="2" id="KW-0677">Repeat</keyword>
<keyword evidence="9" id="KW-0175">Coiled coil</keyword>
<dbReference type="Pfam" id="PF00439">
    <property type="entry name" value="Bromodomain"/>
    <property type="match status" value="1"/>
</dbReference>
<proteinExistence type="predicted"/>
<evidence type="ECO:0000313" key="13">
    <source>
        <dbReference type="Proteomes" id="UP000242525"/>
    </source>
</evidence>
<dbReference type="GO" id="GO:0006368">
    <property type="term" value="P:transcription elongation by RNA polymerase II"/>
    <property type="evidence" value="ECO:0007669"/>
    <property type="project" value="TreeGrafter"/>
</dbReference>
<evidence type="ECO:0000256" key="10">
    <source>
        <dbReference type="SAM" id="MobiDB-lite"/>
    </source>
</evidence>
<evidence type="ECO:0000259" key="11">
    <source>
        <dbReference type="PROSITE" id="PS50014"/>
    </source>
</evidence>
<dbReference type="Gene3D" id="1.20.920.10">
    <property type="entry name" value="Bromodomain-like"/>
    <property type="match status" value="1"/>
</dbReference>
<reference evidence="12" key="1">
    <citation type="submission" date="2014-03" db="EMBL/GenBank/DDBJ databases">
        <authorList>
            <person name="Casaregola S."/>
        </authorList>
    </citation>
    <scope>NUCLEOTIDE SEQUENCE [LARGE SCALE GENOMIC DNA]</scope>
    <source>
        <strain evidence="12">CLIB 918</strain>
    </source>
</reference>
<feature type="domain" description="Bromo" evidence="11">
    <location>
        <begin position="33"/>
        <end position="99"/>
    </location>
</feature>
<organism evidence="12 13">
    <name type="scientific">Geotrichum candidum</name>
    <name type="common">Oospora lactis</name>
    <name type="synonym">Dipodascus geotrichum</name>
    <dbReference type="NCBI Taxonomy" id="1173061"/>
    <lineage>
        <taxon>Eukaryota</taxon>
        <taxon>Fungi</taxon>
        <taxon>Dikarya</taxon>
        <taxon>Ascomycota</taxon>
        <taxon>Saccharomycotina</taxon>
        <taxon>Dipodascomycetes</taxon>
        <taxon>Dipodascales</taxon>
        <taxon>Dipodascaceae</taxon>
        <taxon>Geotrichum</taxon>
    </lineage>
</organism>
<gene>
    <name evidence="12" type="ORF">BN980_GECA09s04278g</name>
</gene>
<feature type="coiled-coil region" evidence="9">
    <location>
        <begin position="114"/>
        <end position="141"/>
    </location>
</feature>
<keyword evidence="13" id="KW-1185">Reference proteome</keyword>
<dbReference type="InterPro" id="IPR037382">
    <property type="entry name" value="Rsc/polybromo"/>
</dbReference>
<keyword evidence="4" id="KW-0805">Transcription regulation</keyword>
<dbReference type="PRINTS" id="PR00503">
    <property type="entry name" value="BROMODOMAIN"/>
</dbReference>
<dbReference type="EMBL" id="CCBN010000009">
    <property type="protein sequence ID" value="CDO55104.1"/>
    <property type="molecule type" value="Genomic_DNA"/>
</dbReference>
<keyword evidence="3" id="KW-0156">Chromatin regulator</keyword>
<dbReference type="STRING" id="1173061.A0A0J9XCN5"/>
<accession>A0A0J9XCN5</accession>
<evidence type="ECO:0000256" key="3">
    <source>
        <dbReference type="ARBA" id="ARBA00022853"/>
    </source>
</evidence>
<dbReference type="InterPro" id="IPR036427">
    <property type="entry name" value="Bromodomain-like_sf"/>
</dbReference>
<dbReference type="Pfam" id="PF22994">
    <property type="entry name" value="RSC4_Ig_like"/>
    <property type="match status" value="1"/>
</dbReference>
<evidence type="ECO:0000256" key="9">
    <source>
        <dbReference type="SAM" id="Coils"/>
    </source>
</evidence>
<dbReference type="GO" id="GO:0003682">
    <property type="term" value="F:chromatin binding"/>
    <property type="evidence" value="ECO:0007669"/>
    <property type="project" value="TreeGrafter"/>
</dbReference>
<dbReference type="GO" id="GO:0006338">
    <property type="term" value="P:chromatin remodeling"/>
    <property type="evidence" value="ECO:0007669"/>
    <property type="project" value="InterPro"/>
</dbReference>
<evidence type="ECO:0000256" key="2">
    <source>
        <dbReference type="ARBA" id="ARBA00022737"/>
    </source>
</evidence>
<dbReference type="InterPro" id="IPR054551">
    <property type="entry name" value="RSC4_Ig-like"/>
</dbReference>
<dbReference type="PANTHER" id="PTHR16062">
    <property type="entry name" value="SWI/SNF-RELATED"/>
    <property type="match status" value="1"/>
</dbReference>
<sequence>MVKRRSTSTREAQKKTKVSKTHCQLILGKINELEKLMVEPFLYLPAKKQFPDYYKLIKKPISLNEIKEKDSDDLRELYEDFKLMYHNAAEYNEDGTEIVLDARAIFKVVEDYILAAVSENREETEAYLRELEENENRILNELTVYHQGRRMVTGFLKDFEGTDVSIESIRSNVDLGNIRTPARLLERLQQLISAVTEKYANDSTVMKDCSIFERGCEVKIERLQKQLPVLPDQFYFDKRIEKIQREEFPDFTSDELEKLEQELKSANDAEALASTKTREDVKDVAGEQERGEGPIKKTENGSATPVATSPQPAAAEATAEATAIQLPQRVPDDPKHLYQHNVKTARSLFTQVNITSVIPATSKYHLQKGPPPPALSNLFQVSFPLAKSSYAMQSFSFVLPSYHRALNFTTLLDASLNNRYYNLTLSHNLVFVKPFSVSTASPWADPTKPIVSKYEVALGKGLNGIELTVSASKEIITKKRAASLHTAHQSSDSQILEKITFWVYVSDR</sequence>
<dbReference type="PANTHER" id="PTHR16062:SF19">
    <property type="entry name" value="PROTEIN POLYBROMO-1"/>
    <property type="match status" value="1"/>
</dbReference>
<evidence type="ECO:0000256" key="4">
    <source>
        <dbReference type="ARBA" id="ARBA00023015"/>
    </source>
</evidence>
<evidence type="ECO:0000256" key="6">
    <source>
        <dbReference type="ARBA" id="ARBA00023163"/>
    </source>
</evidence>